<evidence type="ECO:0000256" key="1">
    <source>
        <dbReference type="SAM" id="MobiDB-lite"/>
    </source>
</evidence>
<comment type="caution">
    <text evidence="3">The sequence shown here is derived from an EMBL/GenBank/DDBJ whole genome shotgun (WGS) entry which is preliminary data.</text>
</comment>
<feature type="compositionally biased region" description="Basic and acidic residues" evidence="1">
    <location>
        <begin position="373"/>
        <end position="384"/>
    </location>
</feature>
<evidence type="ECO:0000259" key="2">
    <source>
        <dbReference type="SMART" id="SM00558"/>
    </source>
</evidence>
<feature type="region of interest" description="Disordered" evidence="1">
    <location>
        <begin position="463"/>
        <end position="514"/>
    </location>
</feature>
<evidence type="ECO:0000313" key="3">
    <source>
        <dbReference type="EMBL" id="KAF5675908.1"/>
    </source>
</evidence>
<feature type="compositionally biased region" description="Basic and acidic residues" evidence="1">
    <location>
        <begin position="58"/>
        <end position="68"/>
    </location>
</feature>
<sequence>MSTQSPPIISASDPLVTKLDEFYSCFNALLDMFRNEIPPIPQPKRQTRSASLAEAAEQEAKQAAHQRENLAESLRTVERGMASLKSQLEAIILQAKDAEAKAQNFNLPGIAFLMKKSMSQVTNRPQMDTRSEPMPHEQCSNTRIRIPEQEVSSRSRASETSSPQPTQTPDDQQTVESEVAIMTGHKGGDNDAQNAAQPPITPSPTRRARVGLNTKPGSMAFGRSYSVVSESTSCSMAADTSPVGSIVTTYITSPESSPGACKQDEIMSDVDTVDGQQTGQSFAGGLNVETDQSPTADTRAYQSPRSHAANDEANDEASSRMHEAHDRTGPPSLVTSDSTPHCNDDDLGQVLDIAMGMLPTTTANPQLQAHSAVHGDDQHTEDQRVQSLSDSSSREESDGASKGAELNTRPNTPPLERSSQSQASEAVDTSPASSVATCTQNTAMLGVEGPDATSAETAIVQRPQRPAANETSEADSVANSAAYSPGSRQSSPCPNRTTGDADQRDTGPMLPTLSPADMTRLISKIQELEAQGCGQHISVPPVDVDLEDIKKSIDTGKWRCTSCEYRVDHKGRGYVKIYADVPTNQPLIDWSAFSAEFKRPTTDEAKAVFENTVQNPPEGKIPYYIGHADILSEQLDPGPPITGNPDLDDIHSNYQHIGGHRSGNRIHWEDFTYLDETDNGPIYRGLRSFNQVYFGTGCKLWLVIAKHHITKFDAFARKTWQCRECIGGISHKCLFLAPSSLEKASIDFNIYVVGRGEAVWTLPGQQHSIINVGHCAARSMNFLYPGESIEYKKLAHCLECDQHPISIKHGIPLVSTERDKKRKQHQAHSDFPLKKTRTNTALRRELVEIEQGLAGIPYRRINIDRQHPSTAEVKVYKRVAAVRSTMAIQQFITLVKDWKNEEATVHINKAQDKLNQSVESVKFFERKTNLSKFGLRLTQRKLAHEADMAKGPIQRQLETGLLDKLAAAHCMTKKRLKDHIEDGRQWNFICKSHDGLLPFIFLDSKNPFGIKKDDWANLYRKENEADADAFRSLLDDEYTGNLCEAGRIFEERVSEKIFNGSVLDTGGFVWEETELDVDSENINELLKQVTRREGT</sequence>
<feature type="compositionally biased region" description="Basic and acidic residues" evidence="1">
    <location>
        <begin position="317"/>
        <end position="328"/>
    </location>
</feature>
<protein>
    <recommendedName>
        <fullName evidence="2">JmjC domain-containing protein</fullName>
    </recommendedName>
</protein>
<feature type="compositionally biased region" description="Basic and acidic residues" evidence="1">
    <location>
        <begin position="145"/>
        <end position="157"/>
    </location>
</feature>
<accession>A0A8H5TSU6</accession>
<dbReference type="Proteomes" id="UP000562682">
    <property type="component" value="Unassembled WGS sequence"/>
</dbReference>
<dbReference type="AlphaFoldDB" id="A0A8H5TSU6"/>
<reference evidence="3 4" key="1">
    <citation type="submission" date="2020-05" db="EMBL/GenBank/DDBJ databases">
        <title>Identification and distribution of gene clusters putatively required for synthesis of sphingolipid metabolism inhibitors in phylogenetically diverse species of the filamentous fungus Fusarium.</title>
        <authorList>
            <person name="Kim H.-S."/>
            <person name="Busman M."/>
            <person name="Brown D.W."/>
            <person name="Divon H."/>
            <person name="Uhlig S."/>
            <person name="Proctor R.H."/>
        </authorList>
    </citation>
    <scope>NUCLEOTIDE SEQUENCE [LARGE SCALE GENOMIC DNA]</scope>
    <source>
        <strain evidence="3 4">NRRL 25311</strain>
    </source>
</reference>
<proteinExistence type="predicted"/>
<dbReference type="EMBL" id="JAAOAK010000300">
    <property type="protein sequence ID" value="KAF5675908.1"/>
    <property type="molecule type" value="Genomic_DNA"/>
</dbReference>
<feature type="region of interest" description="Disordered" evidence="1">
    <location>
        <begin position="121"/>
        <end position="217"/>
    </location>
</feature>
<feature type="region of interest" description="Disordered" evidence="1">
    <location>
        <begin position="39"/>
        <end position="68"/>
    </location>
</feature>
<feature type="region of interest" description="Disordered" evidence="1">
    <location>
        <begin position="275"/>
        <end position="347"/>
    </location>
</feature>
<dbReference type="SMART" id="SM00558">
    <property type="entry name" value="JmjC"/>
    <property type="match status" value="1"/>
</dbReference>
<keyword evidence="4" id="KW-1185">Reference proteome</keyword>
<feature type="region of interest" description="Disordered" evidence="1">
    <location>
        <begin position="368"/>
        <end position="435"/>
    </location>
</feature>
<feature type="compositionally biased region" description="Polar residues" evidence="1">
    <location>
        <begin position="289"/>
        <end position="305"/>
    </location>
</feature>
<organism evidence="3 4">
    <name type="scientific">Fusarium denticulatum</name>
    <dbReference type="NCBI Taxonomy" id="48507"/>
    <lineage>
        <taxon>Eukaryota</taxon>
        <taxon>Fungi</taxon>
        <taxon>Dikarya</taxon>
        <taxon>Ascomycota</taxon>
        <taxon>Pezizomycotina</taxon>
        <taxon>Sordariomycetes</taxon>
        <taxon>Hypocreomycetidae</taxon>
        <taxon>Hypocreales</taxon>
        <taxon>Nectriaceae</taxon>
        <taxon>Fusarium</taxon>
        <taxon>Fusarium fujikuroi species complex</taxon>
    </lineage>
</organism>
<dbReference type="InterPro" id="IPR003347">
    <property type="entry name" value="JmjC_dom"/>
</dbReference>
<dbReference type="Gene3D" id="2.60.120.650">
    <property type="entry name" value="Cupin"/>
    <property type="match status" value="1"/>
</dbReference>
<feature type="compositionally biased region" description="Low complexity" evidence="1">
    <location>
        <begin position="158"/>
        <end position="174"/>
    </location>
</feature>
<name>A0A8H5TSU6_9HYPO</name>
<evidence type="ECO:0000313" key="4">
    <source>
        <dbReference type="Proteomes" id="UP000562682"/>
    </source>
</evidence>
<dbReference type="Pfam" id="PF02373">
    <property type="entry name" value="JmjC"/>
    <property type="match status" value="1"/>
</dbReference>
<dbReference type="SUPFAM" id="SSF51197">
    <property type="entry name" value="Clavaminate synthase-like"/>
    <property type="match status" value="1"/>
</dbReference>
<feature type="compositionally biased region" description="Polar residues" evidence="1">
    <location>
        <begin position="477"/>
        <end position="498"/>
    </location>
</feature>
<gene>
    <name evidence="3" type="ORF">FDENT_9625</name>
</gene>
<feature type="domain" description="JmjC" evidence="2">
    <location>
        <begin position="318"/>
        <end position="799"/>
    </location>
</feature>